<evidence type="ECO:0000256" key="2">
    <source>
        <dbReference type="SAM" id="SignalP"/>
    </source>
</evidence>
<feature type="compositionally biased region" description="Basic and acidic residues" evidence="1">
    <location>
        <begin position="50"/>
        <end position="84"/>
    </location>
</feature>
<dbReference type="EMBL" id="JBGFFX010000002">
    <property type="protein sequence ID" value="MEY8770001.1"/>
    <property type="molecule type" value="Genomic_DNA"/>
</dbReference>
<comment type="caution">
    <text evidence="3">The sequence shown here is derived from an EMBL/GenBank/DDBJ whole genome shotgun (WGS) entry which is preliminary data.</text>
</comment>
<reference evidence="3 4" key="1">
    <citation type="submission" date="2024-07" db="EMBL/GenBank/DDBJ databases">
        <authorList>
            <person name="Hebao G."/>
        </authorList>
    </citation>
    <scope>NUCLEOTIDE SEQUENCE [LARGE SCALE GENOMIC DNA]</scope>
    <source>
        <strain evidence="3 4">ACCC 02193</strain>
    </source>
</reference>
<evidence type="ECO:0000256" key="1">
    <source>
        <dbReference type="SAM" id="MobiDB-lite"/>
    </source>
</evidence>
<dbReference type="Pfam" id="PF11776">
    <property type="entry name" value="RcnB"/>
    <property type="match status" value="1"/>
</dbReference>
<sequence>MKKSGAIALSALLFATSLSAFAEGPWQDGQPPVKHEQQHSNPSHGNSQPEQHRDPRHNAHPAERRQAAHPEFRKGRPLPEKYRGEGYQVNDWHKRGLKAPPAGHRWQNIDGNYVLIAIATGAIVSVIAHH</sequence>
<organism evidence="3 4">
    <name type="scientific">Erwinia aeris</name>
    <dbReference type="NCBI Taxonomy" id="3239803"/>
    <lineage>
        <taxon>Bacteria</taxon>
        <taxon>Pseudomonadati</taxon>
        <taxon>Pseudomonadota</taxon>
        <taxon>Gammaproteobacteria</taxon>
        <taxon>Enterobacterales</taxon>
        <taxon>Erwiniaceae</taxon>
        <taxon>Erwinia</taxon>
    </lineage>
</organism>
<keyword evidence="4" id="KW-1185">Reference proteome</keyword>
<accession>A0ABV4E504</accession>
<dbReference type="Proteomes" id="UP001565243">
    <property type="component" value="Unassembled WGS sequence"/>
</dbReference>
<feature type="chain" id="PRO_5046593723" evidence="2">
    <location>
        <begin position="23"/>
        <end position="130"/>
    </location>
</feature>
<gene>
    <name evidence="3" type="ORF">AB6T85_06090</name>
</gene>
<dbReference type="Gene3D" id="3.10.450.160">
    <property type="entry name" value="inner membrane protein cigr"/>
    <property type="match status" value="1"/>
</dbReference>
<keyword evidence="2" id="KW-0732">Signal</keyword>
<feature type="region of interest" description="Disordered" evidence="1">
    <location>
        <begin position="23"/>
        <end position="87"/>
    </location>
</feature>
<name>A0ABV4E504_9GAMM</name>
<evidence type="ECO:0000313" key="3">
    <source>
        <dbReference type="EMBL" id="MEY8770001.1"/>
    </source>
</evidence>
<feature type="signal peptide" evidence="2">
    <location>
        <begin position="1"/>
        <end position="22"/>
    </location>
</feature>
<dbReference type="InterPro" id="IPR024572">
    <property type="entry name" value="RcnB"/>
</dbReference>
<protein>
    <submittedName>
        <fullName evidence="3">RcnB family protein</fullName>
    </submittedName>
</protein>
<dbReference type="RefSeq" id="WP_369895020.1">
    <property type="nucleotide sequence ID" value="NZ_JBGFFX010000002.1"/>
</dbReference>
<feature type="compositionally biased region" description="Polar residues" evidence="1">
    <location>
        <begin position="39"/>
        <end position="49"/>
    </location>
</feature>
<proteinExistence type="predicted"/>
<evidence type="ECO:0000313" key="4">
    <source>
        <dbReference type="Proteomes" id="UP001565243"/>
    </source>
</evidence>